<dbReference type="Proteomes" id="UP000790377">
    <property type="component" value="Unassembled WGS sequence"/>
</dbReference>
<dbReference type="EMBL" id="MU268743">
    <property type="protein sequence ID" value="KAH7903818.1"/>
    <property type="molecule type" value="Genomic_DNA"/>
</dbReference>
<organism evidence="1 2">
    <name type="scientific">Hygrophoropsis aurantiaca</name>
    <dbReference type="NCBI Taxonomy" id="72124"/>
    <lineage>
        <taxon>Eukaryota</taxon>
        <taxon>Fungi</taxon>
        <taxon>Dikarya</taxon>
        <taxon>Basidiomycota</taxon>
        <taxon>Agaricomycotina</taxon>
        <taxon>Agaricomycetes</taxon>
        <taxon>Agaricomycetidae</taxon>
        <taxon>Boletales</taxon>
        <taxon>Coniophorineae</taxon>
        <taxon>Hygrophoropsidaceae</taxon>
        <taxon>Hygrophoropsis</taxon>
    </lineage>
</organism>
<sequence length="390" mass="42641">MPDEPNANATSAAFHHFFPPDVRRTAVAPLDGRERTPRHPRKDAHINPSTHRPHVLASDRSTRSNYGAGLLRFTQYCDSLHLPEVDRMPASEALIASFSASAAGNISSSALNNWLGGLHFWHTVNGAVWNGSDMLRHVRRGLTKLVPLSSKRAKRPPVTLEAMIALRHGLDMSNALDAAVWAVACIAFWCCCRLGELIIPSPNTFAALKHVTRTALPLVIHALADTTQFSTFHIPWTKTTGVDGADISITARNHLTCPLAAIKHHVASNASLPSSAPLFAFELADGGWSPLTRTWFLARCNAVWVTAGYPNMPGHAFRIGGATELLLQGVSPDIVATQGRWKSQAFLDYWRQIESILPLFIASSSHSSQPVHLQSAMDSFRRKHSLITSS</sequence>
<evidence type="ECO:0000313" key="2">
    <source>
        <dbReference type="Proteomes" id="UP000790377"/>
    </source>
</evidence>
<keyword evidence="2" id="KW-1185">Reference proteome</keyword>
<reference evidence="1" key="1">
    <citation type="journal article" date="2021" name="New Phytol.">
        <title>Evolutionary innovations through gain and loss of genes in the ectomycorrhizal Boletales.</title>
        <authorList>
            <person name="Wu G."/>
            <person name="Miyauchi S."/>
            <person name="Morin E."/>
            <person name="Kuo A."/>
            <person name="Drula E."/>
            <person name="Varga T."/>
            <person name="Kohler A."/>
            <person name="Feng B."/>
            <person name="Cao Y."/>
            <person name="Lipzen A."/>
            <person name="Daum C."/>
            <person name="Hundley H."/>
            <person name="Pangilinan J."/>
            <person name="Johnson J."/>
            <person name="Barry K."/>
            <person name="LaButti K."/>
            <person name="Ng V."/>
            <person name="Ahrendt S."/>
            <person name="Min B."/>
            <person name="Choi I.G."/>
            <person name="Park H."/>
            <person name="Plett J.M."/>
            <person name="Magnuson J."/>
            <person name="Spatafora J.W."/>
            <person name="Nagy L.G."/>
            <person name="Henrissat B."/>
            <person name="Grigoriev I.V."/>
            <person name="Yang Z.L."/>
            <person name="Xu J."/>
            <person name="Martin F.M."/>
        </authorList>
    </citation>
    <scope>NUCLEOTIDE SEQUENCE</scope>
    <source>
        <strain evidence="1">ATCC 28755</strain>
    </source>
</reference>
<proteinExistence type="predicted"/>
<accession>A0ACB7ZSN9</accession>
<gene>
    <name evidence="1" type="ORF">BJ138DRAFT_1189120</name>
</gene>
<evidence type="ECO:0000313" key="1">
    <source>
        <dbReference type="EMBL" id="KAH7903818.1"/>
    </source>
</evidence>
<name>A0ACB7ZSN9_9AGAM</name>
<protein>
    <submittedName>
        <fullName evidence="1">Uncharacterized protein</fullName>
    </submittedName>
</protein>
<comment type="caution">
    <text evidence="1">The sequence shown here is derived from an EMBL/GenBank/DDBJ whole genome shotgun (WGS) entry which is preliminary data.</text>
</comment>